<evidence type="ECO:0000313" key="2">
    <source>
        <dbReference type="Proteomes" id="UP000320888"/>
    </source>
</evidence>
<organism evidence="1 2">
    <name type="scientific">Streptomyces benahoarensis</name>
    <dbReference type="NCBI Taxonomy" id="2595054"/>
    <lineage>
        <taxon>Bacteria</taxon>
        <taxon>Bacillati</taxon>
        <taxon>Actinomycetota</taxon>
        <taxon>Actinomycetes</taxon>
        <taxon>Kitasatosporales</taxon>
        <taxon>Streptomycetaceae</taxon>
        <taxon>Streptomyces</taxon>
    </lineage>
</organism>
<dbReference type="RefSeq" id="WP_143940391.1">
    <property type="nucleotide sequence ID" value="NZ_VKLS01000017.1"/>
</dbReference>
<comment type="caution">
    <text evidence="1">The sequence shown here is derived from an EMBL/GenBank/DDBJ whole genome shotgun (WGS) entry which is preliminary data.</text>
</comment>
<name>A0A553ZQ98_9ACTN</name>
<accession>A0A553ZQ98</accession>
<evidence type="ECO:0000313" key="1">
    <source>
        <dbReference type="EMBL" id="TSB43637.1"/>
    </source>
</evidence>
<keyword evidence="2" id="KW-1185">Reference proteome</keyword>
<dbReference type="AlphaFoldDB" id="A0A553ZQ98"/>
<reference evidence="1 2" key="1">
    <citation type="submission" date="2019-07" db="EMBL/GenBank/DDBJ databases">
        <title>Draft genome for Streptomyces benahoarensis MZ03-48.</title>
        <authorList>
            <person name="Gonzalez-Pimentel J.L."/>
        </authorList>
    </citation>
    <scope>NUCLEOTIDE SEQUENCE [LARGE SCALE GENOMIC DNA]</scope>
    <source>
        <strain evidence="1 2">MZ03-48</strain>
    </source>
</reference>
<dbReference type="Proteomes" id="UP000320888">
    <property type="component" value="Unassembled WGS sequence"/>
</dbReference>
<dbReference type="EMBL" id="VKLS01000017">
    <property type="protein sequence ID" value="TSB43637.1"/>
    <property type="molecule type" value="Genomic_DNA"/>
</dbReference>
<proteinExistence type="predicted"/>
<protein>
    <submittedName>
        <fullName evidence="1">Uncharacterized protein</fullName>
    </submittedName>
</protein>
<gene>
    <name evidence="1" type="ORF">FNZ23_03325</name>
</gene>
<sequence>MTEIRTTRDLRRIFAAYPELAAQIDTLRADVEQIATLNKNGAGTNDEIHDQYTKIADPATEVLRKVVSLMSDVSAKTGEDGDDVMRLFEAAENDSQQLAKAWDVLEAAQDDGRRANPRLAAGDAET</sequence>